<protein>
    <submittedName>
        <fullName evidence="1">13385_t:CDS:1</fullName>
    </submittedName>
</protein>
<dbReference type="EMBL" id="CAJVPW010020028">
    <property type="protein sequence ID" value="CAG8687468.1"/>
    <property type="molecule type" value="Genomic_DNA"/>
</dbReference>
<sequence length="95" mass="11036">MAQIHSFYISNLKNKLKYYGKELSESKLHDSALALTTYATVENNNDNIILEQHEDTDTLESIYDFGRQSNFEESYTIYITQESGNMDFDPIEIVK</sequence>
<evidence type="ECO:0000313" key="1">
    <source>
        <dbReference type="EMBL" id="CAG8687468.1"/>
    </source>
</evidence>
<accession>A0ACA9P5K0</accession>
<feature type="non-terminal residue" evidence="1">
    <location>
        <position position="95"/>
    </location>
</feature>
<organism evidence="1 2">
    <name type="scientific">Cetraspora pellucida</name>
    <dbReference type="NCBI Taxonomy" id="1433469"/>
    <lineage>
        <taxon>Eukaryota</taxon>
        <taxon>Fungi</taxon>
        <taxon>Fungi incertae sedis</taxon>
        <taxon>Mucoromycota</taxon>
        <taxon>Glomeromycotina</taxon>
        <taxon>Glomeromycetes</taxon>
        <taxon>Diversisporales</taxon>
        <taxon>Gigasporaceae</taxon>
        <taxon>Cetraspora</taxon>
    </lineage>
</organism>
<evidence type="ECO:0000313" key="2">
    <source>
        <dbReference type="Proteomes" id="UP000789366"/>
    </source>
</evidence>
<dbReference type="Proteomes" id="UP000789366">
    <property type="component" value="Unassembled WGS sequence"/>
</dbReference>
<gene>
    <name evidence="1" type="ORF">SPELUC_LOCUS10571</name>
</gene>
<reference evidence="1" key="1">
    <citation type="submission" date="2021-06" db="EMBL/GenBank/DDBJ databases">
        <authorList>
            <person name="Kallberg Y."/>
            <person name="Tangrot J."/>
            <person name="Rosling A."/>
        </authorList>
    </citation>
    <scope>NUCLEOTIDE SEQUENCE</scope>
    <source>
        <strain evidence="1">28 12/20/2015</strain>
    </source>
</reference>
<name>A0ACA9P5K0_9GLOM</name>
<keyword evidence="2" id="KW-1185">Reference proteome</keyword>
<comment type="caution">
    <text evidence="1">The sequence shown here is derived from an EMBL/GenBank/DDBJ whole genome shotgun (WGS) entry which is preliminary data.</text>
</comment>
<proteinExistence type="predicted"/>